<evidence type="ECO:0000256" key="1">
    <source>
        <dbReference type="SAM" id="MobiDB-lite"/>
    </source>
</evidence>
<dbReference type="EMBL" id="SNRW01000210">
    <property type="protein sequence ID" value="KAA6402608.1"/>
    <property type="molecule type" value="Genomic_DNA"/>
</dbReference>
<feature type="non-terminal residue" evidence="2">
    <location>
        <position position="134"/>
    </location>
</feature>
<sequence length="134" mass="14533">MLKHNVQASQVVHVSAFMSIPRNKLVSDELRVSLENPAVGRYTPKFVVLDSEKFNPAGVSSGKPGTASSQQGSIQASLRNSYNGEGRLVAVSPAFLAPPRKDLPCQPLMPSPPQRNRYSTPSYNQRGNNSKLQG</sequence>
<organism evidence="2 3">
    <name type="scientific">Streblomastix strix</name>
    <dbReference type="NCBI Taxonomy" id="222440"/>
    <lineage>
        <taxon>Eukaryota</taxon>
        <taxon>Metamonada</taxon>
        <taxon>Preaxostyla</taxon>
        <taxon>Oxymonadida</taxon>
        <taxon>Streblomastigidae</taxon>
        <taxon>Streblomastix</taxon>
    </lineage>
</organism>
<evidence type="ECO:0000313" key="3">
    <source>
        <dbReference type="Proteomes" id="UP000324800"/>
    </source>
</evidence>
<evidence type="ECO:0000313" key="2">
    <source>
        <dbReference type="EMBL" id="KAA6402608.1"/>
    </source>
</evidence>
<dbReference type="Proteomes" id="UP000324800">
    <property type="component" value="Unassembled WGS sequence"/>
</dbReference>
<comment type="caution">
    <text evidence="2">The sequence shown here is derived from an EMBL/GenBank/DDBJ whole genome shotgun (WGS) entry which is preliminary data.</text>
</comment>
<dbReference type="AlphaFoldDB" id="A0A5J4X605"/>
<gene>
    <name evidence="2" type="ORF">EZS28_001858</name>
</gene>
<feature type="compositionally biased region" description="Polar residues" evidence="1">
    <location>
        <begin position="114"/>
        <end position="134"/>
    </location>
</feature>
<feature type="region of interest" description="Disordered" evidence="1">
    <location>
        <begin position="100"/>
        <end position="134"/>
    </location>
</feature>
<feature type="region of interest" description="Disordered" evidence="1">
    <location>
        <begin position="55"/>
        <end position="79"/>
    </location>
</feature>
<protein>
    <submittedName>
        <fullName evidence="2">Uncharacterized protein</fullName>
    </submittedName>
</protein>
<proteinExistence type="predicted"/>
<accession>A0A5J4X605</accession>
<feature type="compositionally biased region" description="Polar residues" evidence="1">
    <location>
        <begin position="66"/>
        <end position="79"/>
    </location>
</feature>
<name>A0A5J4X605_9EUKA</name>
<reference evidence="2 3" key="1">
    <citation type="submission" date="2019-03" db="EMBL/GenBank/DDBJ databases">
        <title>Single cell metagenomics reveals metabolic interactions within the superorganism composed of flagellate Streblomastix strix and complex community of Bacteroidetes bacteria on its surface.</title>
        <authorList>
            <person name="Treitli S.C."/>
            <person name="Kolisko M."/>
            <person name="Husnik F."/>
            <person name="Keeling P."/>
            <person name="Hampl V."/>
        </authorList>
    </citation>
    <scope>NUCLEOTIDE SEQUENCE [LARGE SCALE GENOMIC DNA]</scope>
    <source>
        <strain evidence="2">ST1C</strain>
    </source>
</reference>